<protein>
    <submittedName>
        <fullName evidence="4">Uncharacterized protein</fullName>
    </submittedName>
</protein>
<dbReference type="WBParaSite" id="MhA1_Contig2175.frz3.gene1">
    <property type="protein sequence ID" value="MhA1_Contig2175.frz3.gene1"/>
    <property type="gene ID" value="MhA1_Contig2175.frz3.gene1"/>
</dbReference>
<feature type="compositionally biased region" description="Polar residues" evidence="1">
    <location>
        <begin position="36"/>
        <end position="53"/>
    </location>
</feature>
<accession>A0A1I8BFG4</accession>
<name>A0A1I8BFG4_MELHA</name>
<keyword evidence="2" id="KW-0732">Signal</keyword>
<dbReference type="Proteomes" id="UP000095281">
    <property type="component" value="Unplaced"/>
</dbReference>
<feature type="region of interest" description="Disordered" evidence="1">
    <location>
        <begin position="28"/>
        <end position="60"/>
    </location>
</feature>
<evidence type="ECO:0000313" key="3">
    <source>
        <dbReference type="Proteomes" id="UP000095281"/>
    </source>
</evidence>
<sequence>MNVISINCLGLLFILFCSEIETVKKEQKTRSLRDIGSTSHGFQSPLSEQTFLQNGRGRNDKEKTRLSNAILALPVQITPKTFSKNSHKICKYKSIDAGKGKEVVSYN</sequence>
<evidence type="ECO:0000256" key="2">
    <source>
        <dbReference type="SAM" id="SignalP"/>
    </source>
</evidence>
<feature type="chain" id="PRO_5009315758" evidence="2">
    <location>
        <begin position="23"/>
        <end position="107"/>
    </location>
</feature>
<organism evidence="3 4">
    <name type="scientific">Meloidogyne hapla</name>
    <name type="common">Root-knot nematode worm</name>
    <dbReference type="NCBI Taxonomy" id="6305"/>
    <lineage>
        <taxon>Eukaryota</taxon>
        <taxon>Metazoa</taxon>
        <taxon>Ecdysozoa</taxon>
        <taxon>Nematoda</taxon>
        <taxon>Chromadorea</taxon>
        <taxon>Rhabditida</taxon>
        <taxon>Tylenchina</taxon>
        <taxon>Tylenchomorpha</taxon>
        <taxon>Tylenchoidea</taxon>
        <taxon>Meloidogynidae</taxon>
        <taxon>Meloidogyninae</taxon>
        <taxon>Meloidogyne</taxon>
    </lineage>
</organism>
<dbReference type="AlphaFoldDB" id="A0A1I8BFG4"/>
<evidence type="ECO:0000256" key="1">
    <source>
        <dbReference type="SAM" id="MobiDB-lite"/>
    </source>
</evidence>
<keyword evidence="3" id="KW-1185">Reference proteome</keyword>
<evidence type="ECO:0000313" key="4">
    <source>
        <dbReference type="WBParaSite" id="MhA1_Contig2175.frz3.gene1"/>
    </source>
</evidence>
<proteinExistence type="predicted"/>
<reference evidence="4" key="1">
    <citation type="submission" date="2016-11" db="UniProtKB">
        <authorList>
            <consortium name="WormBaseParasite"/>
        </authorList>
    </citation>
    <scope>IDENTIFICATION</scope>
</reference>
<feature type="signal peptide" evidence="2">
    <location>
        <begin position="1"/>
        <end position="22"/>
    </location>
</feature>